<dbReference type="Proteomes" id="UP000243686">
    <property type="component" value="Unassembled WGS sequence"/>
</dbReference>
<feature type="region of interest" description="Disordered" evidence="1">
    <location>
        <begin position="103"/>
        <end position="134"/>
    </location>
</feature>
<organism evidence="2 3">
    <name type="scientific">Opisthorchis viverrini</name>
    <name type="common">Southeast Asian liver fluke</name>
    <dbReference type="NCBI Taxonomy" id="6198"/>
    <lineage>
        <taxon>Eukaryota</taxon>
        <taxon>Metazoa</taxon>
        <taxon>Spiralia</taxon>
        <taxon>Lophotrochozoa</taxon>
        <taxon>Platyhelminthes</taxon>
        <taxon>Trematoda</taxon>
        <taxon>Digenea</taxon>
        <taxon>Opisthorchiida</taxon>
        <taxon>Opisthorchiata</taxon>
        <taxon>Opisthorchiidae</taxon>
        <taxon>Opisthorchis</taxon>
    </lineage>
</organism>
<evidence type="ECO:0000313" key="2">
    <source>
        <dbReference type="EMBL" id="OON23987.1"/>
    </source>
</evidence>
<dbReference type="EMBL" id="KV891465">
    <property type="protein sequence ID" value="OON23987.1"/>
    <property type="molecule type" value="Genomic_DNA"/>
</dbReference>
<sequence>MQMRFQFTLVTETPYSPLPMGLSQSSQSPGESASMEAWSADDNKTPKPCGAPMFTSLTTSDQRACNDLRNGILTLKRLLLMRQHYERETDFVVASADEDARSVKSDVSTFQNEQDNKETAKESAKHKETEQATGGDPFQIRDSWFRFVGRCFIYLSHLIFGVSLIQKVAIVDEHSRVCGFLKVLIEPVSQNNCDNASHKTGALQEPPITQVSFEVSSYVAWVEELSFRDEEGDLQDDLVMETPRPHGATEKPEGDNRYTNQLSNQFFPQNTLTQTGRYNMYATHEERTGFGNCWGASHAKGKTNWKYMIA</sequence>
<evidence type="ECO:0000313" key="3">
    <source>
        <dbReference type="Proteomes" id="UP000243686"/>
    </source>
</evidence>
<evidence type="ECO:0000256" key="1">
    <source>
        <dbReference type="SAM" id="MobiDB-lite"/>
    </source>
</evidence>
<reference evidence="2 3" key="1">
    <citation type="submission" date="2015-03" db="EMBL/GenBank/DDBJ databases">
        <title>Draft genome of the nematode, Opisthorchis viverrini.</title>
        <authorList>
            <person name="Mitreva M."/>
        </authorList>
    </citation>
    <scope>NUCLEOTIDE SEQUENCE [LARGE SCALE GENOMIC DNA]</scope>
    <source>
        <strain evidence="2">Khon Kaen</strain>
    </source>
</reference>
<gene>
    <name evidence="2" type="ORF">X801_00094</name>
</gene>
<dbReference type="AlphaFoldDB" id="A0A1S8XBB5"/>
<keyword evidence="3" id="KW-1185">Reference proteome</keyword>
<proteinExistence type="predicted"/>
<feature type="region of interest" description="Disordered" evidence="1">
    <location>
        <begin position="18"/>
        <end position="45"/>
    </location>
</feature>
<feature type="compositionally biased region" description="Basic and acidic residues" evidence="1">
    <location>
        <begin position="114"/>
        <end position="130"/>
    </location>
</feature>
<protein>
    <submittedName>
        <fullName evidence="2">Uncharacterized protein</fullName>
    </submittedName>
</protein>
<accession>A0A1S8XBB5</accession>
<name>A0A1S8XBB5_OPIVI</name>